<sequence>MDVSRQLHVPTLPLMMELAPWRTKNEHRLTVIRENPINNAFEAFRTSFALARKEKNLAKDLDVLDTIDKLDQDVFQDLSIDLLTTIVGLRAPRKLHSVGIGKNLSIDIARLLLAVNSDDFDFATIKTLFIAVLERKPDKEIWDWVYDAVSPNPFAPHKSRLASVKDTPEQ</sequence>
<dbReference type="GeneID" id="25797322"/>
<keyword evidence="2" id="KW-1185">Reference proteome</keyword>
<dbReference type="InParanoid" id="G9MWP6"/>
<dbReference type="HOGENOM" id="CLU_133943_0_0_1"/>
<proteinExistence type="predicted"/>
<accession>G9MWP6</accession>
<reference evidence="1 2" key="1">
    <citation type="journal article" date="2011" name="Genome Biol.">
        <title>Comparative genome sequence analysis underscores mycoparasitism as the ancestral life style of Trichoderma.</title>
        <authorList>
            <person name="Kubicek C.P."/>
            <person name="Herrera-Estrella A."/>
            <person name="Seidl-Seiboth V."/>
            <person name="Martinez D.A."/>
            <person name="Druzhinina I.S."/>
            <person name="Thon M."/>
            <person name="Zeilinger S."/>
            <person name="Casas-Flores S."/>
            <person name="Horwitz B.A."/>
            <person name="Mukherjee P.K."/>
            <person name="Mukherjee M."/>
            <person name="Kredics L."/>
            <person name="Alcaraz L.D."/>
            <person name="Aerts A."/>
            <person name="Antal Z."/>
            <person name="Atanasova L."/>
            <person name="Cervantes-Badillo M.G."/>
            <person name="Challacombe J."/>
            <person name="Chertkov O."/>
            <person name="McCluskey K."/>
            <person name="Coulpier F."/>
            <person name="Deshpande N."/>
            <person name="von Doehren H."/>
            <person name="Ebbole D.J."/>
            <person name="Esquivel-Naranjo E.U."/>
            <person name="Fekete E."/>
            <person name="Flipphi M."/>
            <person name="Glaser F."/>
            <person name="Gomez-Rodriguez E.Y."/>
            <person name="Gruber S."/>
            <person name="Han C."/>
            <person name="Henrissat B."/>
            <person name="Hermosa R."/>
            <person name="Hernandez-Onate M."/>
            <person name="Karaffa L."/>
            <person name="Kosti I."/>
            <person name="Le Crom S."/>
            <person name="Lindquist E."/>
            <person name="Lucas S."/>
            <person name="Luebeck M."/>
            <person name="Luebeck P.S."/>
            <person name="Margeot A."/>
            <person name="Metz B."/>
            <person name="Misra M."/>
            <person name="Nevalainen H."/>
            <person name="Omann M."/>
            <person name="Packer N."/>
            <person name="Perrone G."/>
            <person name="Uresti-Rivera E.E."/>
            <person name="Salamov A."/>
            <person name="Schmoll M."/>
            <person name="Seiboth B."/>
            <person name="Shapiro H."/>
            <person name="Sukno S."/>
            <person name="Tamayo-Ramos J.A."/>
            <person name="Tisch D."/>
            <person name="Wiest A."/>
            <person name="Wilkinson H.H."/>
            <person name="Zhang M."/>
            <person name="Coutinho P.M."/>
            <person name="Kenerley C.M."/>
            <person name="Monte E."/>
            <person name="Baker S.E."/>
            <person name="Grigoriev I.V."/>
        </authorList>
    </citation>
    <scope>NUCLEOTIDE SEQUENCE [LARGE SCALE GENOMIC DNA]</scope>
    <source>
        <strain evidence="2">Gv29-8 / FGSC 10586</strain>
    </source>
</reference>
<organism evidence="1 2">
    <name type="scientific">Hypocrea virens (strain Gv29-8 / FGSC 10586)</name>
    <name type="common">Gliocladium virens</name>
    <name type="synonym">Trichoderma virens</name>
    <dbReference type="NCBI Taxonomy" id="413071"/>
    <lineage>
        <taxon>Eukaryota</taxon>
        <taxon>Fungi</taxon>
        <taxon>Dikarya</taxon>
        <taxon>Ascomycota</taxon>
        <taxon>Pezizomycotina</taxon>
        <taxon>Sordariomycetes</taxon>
        <taxon>Hypocreomycetidae</taxon>
        <taxon>Hypocreales</taxon>
        <taxon>Hypocreaceae</taxon>
        <taxon>Trichoderma</taxon>
    </lineage>
</organism>
<dbReference type="STRING" id="413071.G9MWP6"/>
<dbReference type="OrthoDB" id="5239118at2759"/>
<dbReference type="EMBL" id="ABDF02000074">
    <property type="protein sequence ID" value="EHK21213.1"/>
    <property type="molecule type" value="Genomic_DNA"/>
</dbReference>
<evidence type="ECO:0000313" key="2">
    <source>
        <dbReference type="Proteomes" id="UP000007115"/>
    </source>
</evidence>
<comment type="caution">
    <text evidence="1">The sequence shown here is derived from an EMBL/GenBank/DDBJ whole genome shotgun (WGS) entry which is preliminary data.</text>
</comment>
<dbReference type="RefSeq" id="XP_013955406.1">
    <property type="nucleotide sequence ID" value="XM_014099931.1"/>
</dbReference>
<dbReference type="Proteomes" id="UP000007115">
    <property type="component" value="Unassembled WGS sequence"/>
</dbReference>
<protein>
    <submittedName>
        <fullName evidence="1">Uncharacterized protein</fullName>
    </submittedName>
</protein>
<gene>
    <name evidence="1" type="ORF">TRIVIDRAFT_70204</name>
</gene>
<dbReference type="VEuPathDB" id="FungiDB:TRIVIDRAFT_70204"/>
<dbReference type="AlphaFoldDB" id="G9MWP6"/>
<evidence type="ECO:0000313" key="1">
    <source>
        <dbReference type="EMBL" id="EHK21213.1"/>
    </source>
</evidence>
<name>G9MWP6_HYPVG</name>